<dbReference type="OrthoDB" id="5745at2157"/>
<name>A0A557SUQ3_9ARCH</name>
<proteinExistence type="predicted"/>
<dbReference type="AlphaFoldDB" id="A0A557SUQ3"/>
<accession>A0A557SUQ3</accession>
<dbReference type="EMBL" id="VOAH01000008">
    <property type="protein sequence ID" value="TVP40339.1"/>
    <property type="molecule type" value="Genomic_DNA"/>
</dbReference>
<comment type="caution">
    <text evidence="1">The sequence shown here is derived from an EMBL/GenBank/DDBJ whole genome shotgun (WGS) entry which is preliminary data.</text>
</comment>
<organism evidence="1 2">
    <name type="scientific">Candidatus Nitrosocosmicus arcticus</name>
    <dbReference type="NCBI Taxonomy" id="2035267"/>
    <lineage>
        <taxon>Archaea</taxon>
        <taxon>Nitrososphaerota</taxon>
        <taxon>Nitrososphaeria</taxon>
        <taxon>Nitrososphaerales</taxon>
        <taxon>Nitrososphaeraceae</taxon>
        <taxon>Candidatus Nitrosocosmicus</taxon>
    </lineage>
</organism>
<reference evidence="1 2" key="1">
    <citation type="journal article" date="2019" name="Front. Microbiol.">
        <title>Ammonia Oxidation by the Arctic Terrestrial Thaumarchaeote Candidatus Nitrosocosmicus arcticus Is Stimulated by Increasing Temperatures.</title>
        <authorList>
            <person name="Alves R.J.E."/>
            <person name="Kerou M."/>
            <person name="Zappe A."/>
            <person name="Bittner R."/>
            <person name="Abby S.S."/>
            <person name="Schmidt H.A."/>
            <person name="Pfeifer K."/>
            <person name="Schleper C."/>
        </authorList>
    </citation>
    <scope>NUCLEOTIDE SEQUENCE [LARGE SCALE GENOMIC DNA]</scope>
    <source>
        <strain evidence="1 2">Kfb</strain>
    </source>
</reference>
<protein>
    <submittedName>
        <fullName evidence="1">Uncharacterized protein</fullName>
    </submittedName>
</protein>
<evidence type="ECO:0000313" key="2">
    <source>
        <dbReference type="Proteomes" id="UP000315289"/>
    </source>
</evidence>
<evidence type="ECO:0000313" key="1">
    <source>
        <dbReference type="EMBL" id="TVP40339.1"/>
    </source>
</evidence>
<keyword evidence="2" id="KW-1185">Reference proteome</keyword>
<gene>
    <name evidence="1" type="ORF">NARC_80065</name>
</gene>
<sequence length="105" mass="12626">MDDFLTQNNFPLKSWHIENMEKTVIKYVKGLPEDASKWEIRKHKKYGKLSNIIRNIHYDIKHGVTNDQVMEVFIKIRNEPLFCDLQNNLDAMNRLGDLERHWKET</sequence>
<dbReference type="Proteomes" id="UP000315289">
    <property type="component" value="Unassembled WGS sequence"/>
</dbReference>